<dbReference type="AlphaFoldDB" id="A0AAE1NMV3"/>
<sequence length="110" mass="12229">MWSLVCDMCSWTGVGGMGQVWAWVQSSVYGTDVCEWDGTDVGGMVRQVWAWFQSSVDGTDVCEWDGTGMAGWVSRVGEVSEDCLFCREGDHYCQNLPLHPLPFAYSSTQL</sequence>
<organism evidence="1 2">
    <name type="scientific">Petrolisthes manimaculis</name>
    <dbReference type="NCBI Taxonomy" id="1843537"/>
    <lineage>
        <taxon>Eukaryota</taxon>
        <taxon>Metazoa</taxon>
        <taxon>Ecdysozoa</taxon>
        <taxon>Arthropoda</taxon>
        <taxon>Crustacea</taxon>
        <taxon>Multicrustacea</taxon>
        <taxon>Malacostraca</taxon>
        <taxon>Eumalacostraca</taxon>
        <taxon>Eucarida</taxon>
        <taxon>Decapoda</taxon>
        <taxon>Pleocyemata</taxon>
        <taxon>Anomura</taxon>
        <taxon>Galatheoidea</taxon>
        <taxon>Porcellanidae</taxon>
        <taxon>Petrolisthes</taxon>
    </lineage>
</organism>
<evidence type="ECO:0000313" key="1">
    <source>
        <dbReference type="EMBL" id="KAK4292027.1"/>
    </source>
</evidence>
<evidence type="ECO:0000313" key="2">
    <source>
        <dbReference type="Proteomes" id="UP001292094"/>
    </source>
</evidence>
<dbReference type="EMBL" id="JAWZYT010004967">
    <property type="protein sequence ID" value="KAK4292027.1"/>
    <property type="molecule type" value="Genomic_DNA"/>
</dbReference>
<gene>
    <name evidence="1" type="ORF">Pmani_035179</name>
</gene>
<accession>A0AAE1NMV3</accession>
<reference evidence="1" key="1">
    <citation type="submission" date="2023-11" db="EMBL/GenBank/DDBJ databases">
        <title>Genome assemblies of two species of porcelain crab, Petrolisthes cinctipes and Petrolisthes manimaculis (Anomura: Porcellanidae).</title>
        <authorList>
            <person name="Angst P."/>
        </authorList>
    </citation>
    <scope>NUCLEOTIDE SEQUENCE</scope>
    <source>
        <strain evidence="1">PB745_02</strain>
        <tissue evidence="1">Gill</tissue>
    </source>
</reference>
<keyword evidence="2" id="KW-1185">Reference proteome</keyword>
<comment type="caution">
    <text evidence="1">The sequence shown here is derived from an EMBL/GenBank/DDBJ whole genome shotgun (WGS) entry which is preliminary data.</text>
</comment>
<proteinExistence type="predicted"/>
<name>A0AAE1NMV3_9EUCA</name>
<dbReference type="Proteomes" id="UP001292094">
    <property type="component" value="Unassembled WGS sequence"/>
</dbReference>
<protein>
    <submittedName>
        <fullName evidence="1">Uncharacterized protein</fullName>
    </submittedName>
</protein>